<gene>
    <name evidence="1" type="ORF">CHK_0970</name>
</gene>
<dbReference type="STRING" id="270498.CHK_0970"/>
<evidence type="ECO:0000313" key="1">
    <source>
        <dbReference type="EMBL" id="KKI51478.1"/>
    </source>
</evidence>
<protein>
    <submittedName>
        <fullName evidence="1">Uncharacterized protein</fullName>
    </submittedName>
</protein>
<sequence length="43" mass="4810">MKDGKMGCIVAKERIVPVRRGNYQIQVYTGDACILCCFSLNNT</sequence>
<organism evidence="1 2">
    <name type="scientific">Christensenella hongkongensis</name>
    <dbReference type="NCBI Taxonomy" id="270498"/>
    <lineage>
        <taxon>Bacteria</taxon>
        <taxon>Bacillati</taxon>
        <taxon>Bacillota</taxon>
        <taxon>Clostridia</taxon>
        <taxon>Christensenellales</taxon>
        <taxon>Christensenellaceae</taxon>
        <taxon>Christensenella</taxon>
    </lineage>
</organism>
<dbReference type="Proteomes" id="UP000034076">
    <property type="component" value="Unassembled WGS sequence"/>
</dbReference>
<keyword evidence="2" id="KW-1185">Reference proteome</keyword>
<proteinExistence type="predicted"/>
<comment type="caution">
    <text evidence="1">The sequence shown here is derived from an EMBL/GenBank/DDBJ whole genome shotgun (WGS) entry which is preliminary data.</text>
</comment>
<reference evidence="1 2" key="1">
    <citation type="submission" date="2015-04" db="EMBL/GenBank/DDBJ databases">
        <title>Draft genome sequence of bacteremic isolate Catabacter hongkongensis type strain HKU16T.</title>
        <authorList>
            <person name="Lau S.K."/>
            <person name="Teng J.L."/>
            <person name="Huang Y."/>
            <person name="Curreem S.O."/>
            <person name="Tsui S.K."/>
            <person name="Woo P.C."/>
        </authorList>
    </citation>
    <scope>NUCLEOTIDE SEQUENCE [LARGE SCALE GENOMIC DNA]</scope>
    <source>
        <strain evidence="1 2">HKU16</strain>
    </source>
</reference>
<dbReference type="AlphaFoldDB" id="A0A0M2NH49"/>
<name>A0A0M2NH49_9FIRM</name>
<evidence type="ECO:0000313" key="2">
    <source>
        <dbReference type="Proteomes" id="UP000034076"/>
    </source>
</evidence>
<accession>A0A0M2NH49</accession>
<dbReference type="EMBL" id="LAYJ01000076">
    <property type="protein sequence ID" value="KKI51478.1"/>
    <property type="molecule type" value="Genomic_DNA"/>
</dbReference>